<gene>
    <name evidence="1" type="ORF">CTI12_AA041090</name>
</gene>
<dbReference type="Proteomes" id="UP000245207">
    <property type="component" value="Unassembled WGS sequence"/>
</dbReference>
<dbReference type="AlphaFoldDB" id="A0A2U1QEA7"/>
<evidence type="ECO:0000313" key="1">
    <source>
        <dbReference type="EMBL" id="PWA96345.1"/>
    </source>
</evidence>
<organism evidence="1 2">
    <name type="scientific">Artemisia annua</name>
    <name type="common">Sweet wormwood</name>
    <dbReference type="NCBI Taxonomy" id="35608"/>
    <lineage>
        <taxon>Eukaryota</taxon>
        <taxon>Viridiplantae</taxon>
        <taxon>Streptophyta</taxon>
        <taxon>Embryophyta</taxon>
        <taxon>Tracheophyta</taxon>
        <taxon>Spermatophyta</taxon>
        <taxon>Magnoliopsida</taxon>
        <taxon>eudicotyledons</taxon>
        <taxon>Gunneridae</taxon>
        <taxon>Pentapetalae</taxon>
        <taxon>asterids</taxon>
        <taxon>campanulids</taxon>
        <taxon>Asterales</taxon>
        <taxon>Asteraceae</taxon>
        <taxon>Asteroideae</taxon>
        <taxon>Anthemideae</taxon>
        <taxon>Artemisiinae</taxon>
        <taxon>Artemisia</taxon>
    </lineage>
</organism>
<keyword evidence="2" id="KW-1185">Reference proteome</keyword>
<reference evidence="1 2" key="1">
    <citation type="journal article" date="2018" name="Mol. Plant">
        <title>The genome of Artemisia annua provides insight into the evolution of Asteraceae family and artemisinin biosynthesis.</title>
        <authorList>
            <person name="Shen Q."/>
            <person name="Zhang L."/>
            <person name="Liao Z."/>
            <person name="Wang S."/>
            <person name="Yan T."/>
            <person name="Shi P."/>
            <person name="Liu M."/>
            <person name="Fu X."/>
            <person name="Pan Q."/>
            <person name="Wang Y."/>
            <person name="Lv Z."/>
            <person name="Lu X."/>
            <person name="Zhang F."/>
            <person name="Jiang W."/>
            <person name="Ma Y."/>
            <person name="Chen M."/>
            <person name="Hao X."/>
            <person name="Li L."/>
            <person name="Tang Y."/>
            <person name="Lv G."/>
            <person name="Zhou Y."/>
            <person name="Sun X."/>
            <person name="Brodelius P.E."/>
            <person name="Rose J.K.C."/>
            <person name="Tang K."/>
        </authorList>
    </citation>
    <scope>NUCLEOTIDE SEQUENCE [LARGE SCALE GENOMIC DNA]</scope>
    <source>
        <strain evidence="2">cv. Huhao1</strain>
        <tissue evidence="1">Leaf</tissue>
    </source>
</reference>
<evidence type="ECO:0000313" key="2">
    <source>
        <dbReference type="Proteomes" id="UP000245207"/>
    </source>
</evidence>
<dbReference type="OrthoDB" id="200187at2759"/>
<accession>A0A2U1QEA7</accession>
<dbReference type="EMBL" id="PKPP01000184">
    <property type="protein sequence ID" value="PWA96345.1"/>
    <property type="molecule type" value="Genomic_DNA"/>
</dbReference>
<proteinExistence type="predicted"/>
<name>A0A2U1QEA7_ARTAN</name>
<comment type="caution">
    <text evidence="1">The sequence shown here is derived from an EMBL/GenBank/DDBJ whole genome shotgun (WGS) entry which is preliminary data.</text>
</comment>
<dbReference type="STRING" id="35608.A0A2U1QEA7"/>
<protein>
    <submittedName>
        <fullName evidence="1">Translocation protein Sec62</fullName>
    </submittedName>
</protein>
<sequence length="90" mass="10476">MKVAGLEKQANKKDVFQLFAEKVRDHKDLVSRNHPELKDILESDSHLDVEDIVNVLLSNNLLVCCDRVVKTVRPRKRKLSTWLAHLEIYL</sequence>